<dbReference type="InterPro" id="IPR029767">
    <property type="entry name" value="WecB-like"/>
</dbReference>
<evidence type="ECO:0000256" key="1">
    <source>
        <dbReference type="RuleBase" id="RU003513"/>
    </source>
</evidence>
<comment type="similarity">
    <text evidence="1">Belongs to the UDP-N-acetylglucosamine 2-epimerase family.</text>
</comment>
<dbReference type="SUPFAM" id="SSF53756">
    <property type="entry name" value="UDP-Glycosyltransferase/glycogen phosphorylase"/>
    <property type="match status" value="1"/>
</dbReference>
<organism evidence="3">
    <name type="scientific">Rhodothermus marinus</name>
    <name type="common">Rhodothermus obamensis</name>
    <dbReference type="NCBI Taxonomy" id="29549"/>
    <lineage>
        <taxon>Bacteria</taxon>
        <taxon>Pseudomonadati</taxon>
        <taxon>Rhodothermota</taxon>
        <taxon>Rhodothermia</taxon>
        <taxon>Rhodothermales</taxon>
        <taxon>Rhodothermaceae</taxon>
        <taxon>Rhodothermus</taxon>
    </lineage>
</organism>
<proteinExistence type="inferred from homology"/>
<accession>A0A7V2F6A5</accession>
<name>A0A7V2F6A5_RHOMR</name>
<gene>
    <name evidence="3" type="ORF">ENO59_01000</name>
</gene>
<dbReference type="EC" id="5.1.3.14" evidence="3"/>
<comment type="caution">
    <text evidence="3">The sequence shown here is derived from an EMBL/GenBank/DDBJ whole genome shotgun (WGS) entry which is preliminary data.</text>
</comment>
<feature type="domain" description="UDP-N-acetylglucosamine 2-epimerase" evidence="2">
    <location>
        <begin position="25"/>
        <end position="325"/>
    </location>
</feature>
<dbReference type="EMBL" id="DSGB01000002">
    <property type="protein sequence ID" value="HER95090.1"/>
    <property type="molecule type" value="Genomic_DNA"/>
</dbReference>
<dbReference type="NCBIfam" id="TIGR00236">
    <property type="entry name" value="wecB"/>
    <property type="match status" value="1"/>
</dbReference>
<keyword evidence="1 3" id="KW-0413">Isomerase</keyword>
<dbReference type="AlphaFoldDB" id="A0A7V2F6A5"/>
<dbReference type="Gene3D" id="3.40.50.2000">
    <property type="entry name" value="Glycogen Phosphorylase B"/>
    <property type="match status" value="2"/>
</dbReference>
<evidence type="ECO:0000313" key="3">
    <source>
        <dbReference type="EMBL" id="HER95090.1"/>
    </source>
</evidence>
<dbReference type="Pfam" id="PF02350">
    <property type="entry name" value="Epimerase_2"/>
    <property type="match status" value="1"/>
</dbReference>
<sequence>MRVCSIVGARPQFIKAAVVSQALAQAGIEEILVHTGQHYDIQLDRIFFEELDLPVPHVHLGVGSGTHALQTGQMMIRLEAALLELQPPPDWVLVYGDTNSTLAGALVAAKLKLPLAHVEAGLRSFNRHMPEEINRVVTDHLSQLLFAPTQTAVENLRREGITQGVHLTGDVMLEAVRTYAIVAQRKWSLGQLIPYASGTYYLATVHRAENTDNPVRLKGIFEGLGRLDGPVVLPLHPRTRARLDGSIQIPANVKLHEPVGYLAMLLLIQNARAVLTDSGGVQKEAFWLGVPCVTLREETEWVETLEGGWNQLAGTDPDRIAAAARARPLGHPVSLDIESASTHIVRLLQETPR</sequence>
<reference evidence="3" key="1">
    <citation type="journal article" date="2020" name="mSystems">
        <title>Genome- and Community-Level Interaction Insights into Carbon Utilization and Element Cycling Functions of Hydrothermarchaeota in Hydrothermal Sediment.</title>
        <authorList>
            <person name="Zhou Z."/>
            <person name="Liu Y."/>
            <person name="Xu W."/>
            <person name="Pan J."/>
            <person name="Luo Z.H."/>
            <person name="Li M."/>
        </authorList>
    </citation>
    <scope>NUCLEOTIDE SEQUENCE [LARGE SCALE GENOMIC DNA]</scope>
    <source>
        <strain evidence="3">SpSt-143</strain>
    </source>
</reference>
<dbReference type="GO" id="GO:0008761">
    <property type="term" value="F:UDP-N-acetylglucosamine 2-epimerase activity"/>
    <property type="evidence" value="ECO:0007669"/>
    <property type="project" value="UniProtKB-EC"/>
</dbReference>
<dbReference type="CDD" id="cd03786">
    <property type="entry name" value="GTB_UDP-GlcNAc_2-Epimerase"/>
    <property type="match status" value="1"/>
</dbReference>
<dbReference type="PANTHER" id="PTHR43174">
    <property type="entry name" value="UDP-N-ACETYLGLUCOSAMINE 2-EPIMERASE"/>
    <property type="match status" value="1"/>
</dbReference>
<dbReference type="InterPro" id="IPR003331">
    <property type="entry name" value="UDP_GlcNAc_Epimerase_2_dom"/>
</dbReference>
<evidence type="ECO:0000259" key="2">
    <source>
        <dbReference type="Pfam" id="PF02350"/>
    </source>
</evidence>
<protein>
    <submittedName>
        <fullName evidence="3">UDP-N-acetylglucosamine 2-epimerase (Non-hydrolyzing)</fullName>
        <ecNumber evidence="3">5.1.3.14</ecNumber>
    </submittedName>
</protein>
<dbReference type="PANTHER" id="PTHR43174:SF1">
    <property type="entry name" value="UDP-N-ACETYLGLUCOSAMINE 2-EPIMERASE"/>
    <property type="match status" value="1"/>
</dbReference>